<reference evidence="1" key="1">
    <citation type="submission" date="2023-06" db="EMBL/GenBank/DDBJ databases">
        <title>Genome-scale phylogeny and comparative genomics of the fungal order Sordariales.</title>
        <authorList>
            <consortium name="Lawrence Berkeley National Laboratory"/>
            <person name="Hensen N."/>
            <person name="Bonometti L."/>
            <person name="Westerberg I."/>
            <person name="Brannstrom I.O."/>
            <person name="Guillou S."/>
            <person name="Cros-Aarteil S."/>
            <person name="Calhoun S."/>
            <person name="Haridas S."/>
            <person name="Kuo A."/>
            <person name="Mondo S."/>
            <person name="Pangilinan J."/>
            <person name="Riley R."/>
            <person name="Labutti K."/>
            <person name="Andreopoulos B."/>
            <person name="Lipzen A."/>
            <person name="Chen C."/>
            <person name="Yanf M."/>
            <person name="Daum C."/>
            <person name="Ng V."/>
            <person name="Clum A."/>
            <person name="Steindorff A."/>
            <person name="Ohm R."/>
            <person name="Martin F."/>
            <person name="Silar P."/>
            <person name="Natvig D."/>
            <person name="Lalanne C."/>
            <person name="Gautier V."/>
            <person name="Ament-Velasquez S.L."/>
            <person name="Kruys A."/>
            <person name="Hutchinson M.I."/>
            <person name="Powell A.J."/>
            <person name="Barry K."/>
            <person name="Miller A.N."/>
            <person name="Grigoriev I.V."/>
            <person name="Debuchy R."/>
            <person name="Gladieux P."/>
            <person name="Thoren M.H."/>
            <person name="Johannesson H."/>
        </authorList>
    </citation>
    <scope>NUCLEOTIDE SEQUENCE</scope>
    <source>
        <strain evidence="1">SMH4607-1</strain>
    </source>
</reference>
<proteinExistence type="predicted"/>
<dbReference type="EMBL" id="JAUKUA010000007">
    <property type="protein sequence ID" value="KAK0704563.1"/>
    <property type="molecule type" value="Genomic_DNA"/>
</dbReference>
<organism evidence="1 2">
    <name type="scientific">Lasiosphaeris hirsuta</name>
    <dbReference type="NCBI Taxonomy" id="260670"/>
    <lineage>
        <taxon>Eukaryota</taxon>
        <taxon>Fungi</taxon>
        <taxon>Dikarya</taxon>
        <taxon>Ascomycota</taxon>
        <taxon>Pezizomycotina</taxon>
        <taxon>Sordariomycetes</taxon>
        <taxon>Sordariomycetidae</taxon>
        <taxon>Sordariales</taxon>
        <taxon>Lasiosphaeriaceae</taxon>
        <taxon>Lasiosphaeris</taxon>
    </lineage>
</organism>
<evidence type="ECO:0000313" key="1">
    <source>
        <dbReference type="EMBL" id="KAK0704563.1"/>
    </source>
</evidence>
<keyword evidence="2" id="KW-1185">Reference proteome</keyword>
<dbReference type="Proteomes" id="UP001172102">
    <property type="component" value="Unassembled WGS sequence"/>
</dbReference>
<comment type="caution">
    <text evidence="1">The sequence shown here is derived from an EMBL/GenBank/DDBJ whole genome shotgun (WGS) entry which is preliminary data.</text>
</comment>
<name>A0AA39ZVS7_9PEZI</name>
<protein>
    <submittedName>
        <fullName evidence="1">Uncharacterized protein</fullName>
    </submittedName>
</protein>
<evidence type="ECO:0000313" key="2">
    <source>
        <dbReference type="Proteomes" id="UP001172102"/>
    </source>
</evidence>
<gene>
    <name evidence="1" type="ORF">B0H67DRAFT_648992</name>
</gene>
<dbReference type="AlphaFoldDB" id="A0AA39ZVS7"/>
<accession>A0AA39ZVS7</accession>
<sequence length="140" mass="16421">MFSTDDVKDGYISTDSLTGDPVTNLEWRVNKVKHRKFETSGTVTQYLHWANEEKMPYIGFYLRLEELNGIIYAEKSNKIIVRTREISGVEYRGRVLLSFKRNQSKCRLLDFIRDLGIQLLEITPENIATVWKDMRSEDLL</sequence>